<evidence type="ECO:0000313" key="3">
    <source>
        <dbReference type="EMBL" id="SCY96439.1"/>
    </source>
</evidence>
<feature type="signal peptide" evidence="2">
    <location>
        <begin position="1"/>
        <end position="21"/>
    </location>
</feature>
<feature type="region of interest" description="Disordered" evidence="1">
    <location>
        <begin position="19"/>
        <end position="53"/>
    </location>
</feature>
<reference evidence="3 4" key="1">
    <citation type="submission" date="2016-10" db="EMBL/GenBank/DDBJ databases">
        <authorList>
            <person name="de Groot N.N."/>
        </authorList>
    </citation>
    <scope>NUCLEOTIDE SEQUENCE [LARGE SCALE GENOMIC DNA]</scope>
    <source>
        <strain evidence="3 4">CGMCC 1.7031</strain>
    </source>
</reference>
<sequence length="70" mass="7678">MKKILSIMALAAILISMNGNAQNQKPKEKAKKECTAAQMKKSKKDKKSCSADEMEKCSKEKKPGCCSAKK</sequence>
<evidence type="ECO:0000256" key="2">
    <source>
        <dbReference type="SAM" id="SignalP"/>
    </source>
</evidence>
<name>A0A1G5K925_9FLAO</name>
<evidence type="ECO:0000256" key="1">
    <source>
        <dbReference type="SAM" id="MobiDB-lite"/>
    </source>
</evidence>
<dbReference type="AlphaFoldDB" id="A0A1G5K925"/>
<dbReference type="EMBL" id="FMVF01000021">
    <property type="protein sequence ID" value="SCY96439.1"/>
    <property type="molecule type" value="Genomic_DNA"/>
</dbReference>
<feature type="chain" id="PRO_5011437404" evidence="2">
    <location>
        <begin position="22"/>
        <end position="70"/>
    </location>
</feature>
<organism evidence="3 4">
    <name type="scientific">Flavobacterium caeni</name>
    <dbReference type="NCBI Taxonomy" id="490189"/>
    <lineage>
        <taxon>Bacteria</taxon>
        <taxon>Pseudomonadati</taxon>
        <taxon>Bacteroidota</taxon>
        <taxon>Flavobacteriia</taxon>
        <taxon>Flavobacteriales</taxon>
        <taxon>Flavobacteriaceae</taxon>
        <taxon>Flavobacterium</taxon>
    </lineage>
</organism>
<accession>A0A1G5K925</accession>
<dbReference type="RefSeq" id="WP_091146584.1">
    <property type="nucleotide sequence ID" value="NZ_FMVF01000021.1"/>
</dbReference>
<keyword evidence="4" id="KW-1185">Reference proteome</keyword>
<keyword evidence="2" id="KW-0732">Signal</keyword>
<feature type="compositionally biased region" description="Basic and acidic residues" evidence="1">
    <location>
        <begin position="25"/>
        <end position="34"/>
    </location>
</feature>
<dbReference type="Proteomes" id="UP000199354">
    <property type="component" value="Unassembled WGS sequence"/>
</dbReference>
<dbReference type="STRING" id="490189.SAMN02927903_03128"/>
<evidence type="ECO:0000313" key="4">
    <source>
        <dbReference type="Proteomes" id="UP000199354"/>
    </source>
</evidence>
<protein>
    <submittedName>
        <fullName evidence="3">Uncharacterized protein</fullName>
    </submittedName>
</protein>
<proteinExistence type="predicted"/>
<gene>
    <name evidence="3" type="ORF">SAMN02927903_03128</name>
</gene>